<sequence length="840" mass="95720">MRDSGSEPDPAVSRGWSSASPESESTELGSDCTPCSNEGSLVGEEEYEEEENTSSNAIQLADDAMNSAEFHQSDVQGLTLRCWDFGGQPEYEIAHELFISPRSILMLVFDLRRFEDDNTRDAEVRELCHWFQILFAITAEEDVKSTAESLLVVGTRRDMCKHSENVPDYFQKLKEELTELLDPGLTKSLNLFEIPCFAIENSKAKKSPQKSGLMAIEAHLDSVAKKIIQRSKEVPLRWLAFLESLRTDEMLPGIFVKHDKIMDRMGGLHFPPTDIDRIKELKAMLLYFRDLGEVVVFDLSRLTLTASSEDFVVFIHPEKILQALKVIVAPKRVRCEGLLGRKERERMHLGLLTHRVLEKKWRGLEGLSEASDRDVLVELLVSMDLFVKLDRNTLGVPALLKSGWETWGWIEAGSDRKEVAAVTTFENFVPFGLIGRLIARMYRTIGTENTDVQYVRSNAVLLTMGSDVTQVFMGFDNTARELHWKVRADSHNFQLLGRCLTVFEAHMRERINMQMCGFRHHFVTDCPKGCNKMKFRLMFDIPSLAKHRQTEEGDVEVAWWDVMDLDVESVSRLCKPALCRNGNCANVFRYTDAMTISVPSNKPGAVRTGVPDQYAAFISHAGTDKEWAVYLAEALERKCLRTFVDRLELICSSETGDELMEKAIQTARVGVFITSPEFFARRYTMHEMRTFLRRNETSDANEKVVIYPIFHRLSYNEASSGDLASHEQYAPLFREEGFFTEKRQDACSTQEALAAMQRMSRYPGLEKKLPELHNTVFRKHPWTYRGRMVWRSMCNAVNAQMGYELVDQELCGCTTAEMFDFAAERIAAAYHKTHTSADGG</sequence>
<dbReference type="Gramene" id="CDF39398">
    <property type="protein sequence ID" value="CDF39398"/>
    <property type="gene ID" value="CHC_T00009069001"/>
</dbReference>
<evidence type="ECO:0000256" key="1">
    <source>
        <dbReference type="SAM" id="MobiDB-lite"/>
    </source>
</evidence>
<evidence type="ECO:0000313" key="4">
    <source>
        <dbReference type="Proteomes" id="UP000012073"/>
    </source>
</evidence>
<feature type="domain" description="TIR" evidence="2">
    <location>
        <begin position="612"/>
        <end position="753"/>
    </location>
</feature>
<dbReference type="SUPFAM" id="SSF52540">
    <property type="entry name" value="P-loop containing nucleoside triphosphate hydrolases"/>
    <property type="match status" value="1"/>
</dbReference>
<evidence type="ECO:0000313" key="3">
    <source>
        <dbReference type="EMBL" id="CDF39398.1"/>
    </source>
</evidence>
<reference evidence="4" key="1">
    <citation type="journal article" date="2013" name="Proc. Natl. Acad. Sci. U.S.A.">
        <title>Genome structure and metabolic features in the red seaweed Chondrus crispus shed light on evolution of the Archaeplastida.</title>
        <authorList>
            <person name="Collen J."/>
            <person name="Porcel B."/>
            <person name="Carre W."/>
            <person name="Ball S.G."/>
            <person name="Chaparro C."/>
            <person name="Tonon T."/>
            <person name="Barbeyron T."/>
            <person name="Michel G."/>
            <person name="Noel B."/>
            <person name="Valentin K."/>
            <person name="Elias M."/>
            <person name="Artiguenave F."/>
            <person name="Arun A."/>
            <person name="Aury J.M."/>
            <person name="Barbosa-Neto J.F."/>
            <person name="Bothwell J.H."/>
            <person name="Bouget F.Y."/>
            <person name="Brillet L."/>
            <person name="Cabello-Hurtado F."/>
            <person name="Capella-Gutierrez S."/>
            <person name="Charrier B."/>
            <person name="Cladiere L."/>
            <person name="Cock J.M."/>
            <person name="Coelho S.M."/>
            <person name="Colleoni C."/>
            <person name="Czjzek M."/>
            <person name="Da Silva C."/>
            <person name="Delage L."/>
            <person name="Denoeud F."/>
            <person name="Deschamps P."/>
            <person name="Dittami S.M."/>
            <person name="Gabaldon T."/>
            <person name="Gachon C.M."/>
            <person name="Groisillier A."/>
            <person name="Herve C."/>
            <person name="Jabbari K."/>
            <person name="Katinka M."/>
            <person name="Kloareg B."/>
            <person name="Kowalczyk N."/>
            <person name="Labadie K."/>
            <person name="Leblanc C."/>
            <person name="Lopez P.J."/>
            <person name="McLachlan D.H."/>
            <person name="Meslet-Cladiere L."/>
            <person name="Moustafa A."/>
            <person name="Nehr Z."/>
            <person name="Nyvall Collen P."/>
            <person name="Panaud O."/>
            <person name="Partensky F."/>
            <person name="Poulain J."/>
            <person name="Rensing S.A."/>
            <person name="Rousvoal S."/>
            <person name="Samson G."/>
            <person name="Symeonidi A."/>
            <person name="Weissenbach J."/>
            <person name="Zambounis A."/>
            <person name="Wincker P."/>
            <person name="Boyen C."/>
        </authorList>
    </citation>
    <scope>NUCLEOTIDE SEQUENCE [LARGE SCALE GENOMIC DNA]</scope>
    <source>
        <strain evidence="4">cv. Stackhouse</strain>
    </source>
</reference>
<dbReference type="KEGG" id="ccp:CHC_T00009069001"/>
<keyword evidence="4" id="KW-1185">Reference proteome</keyword>
<dbReference type="InterPro" id="IPR000157">
    <property type="entry name" value="TIR_dom"/>
</dbReference>
<dbReference type="InterPro" id="IPR027417">
    <property type="entry name" value="P-loop_NTPase"/>
</dbReference>
<dbReference type="AlphaFoldDB" id="R7QNN8"/>
<proteinExistence type="predicted"/>
<dbReference type="Pfam" id="PF13676">
    <property type="entry name" value="TIR_2"/>
    <property type="match status" value="1"/>
</dbReference>
<dbReference type="Proteomes" id="UP000012073">
    <property type="component" value="Unassembled WGS sequence"/>
</dbReference>
<dbReference type="SUPFAM" id="SSF52200">
    <property type="entry name" value="Toll/Interleukin receptor TIR domain"/>
    <property type="match status" value="1"/>
</dbReference>
<dbReference type="SMART" id="SM00255">
    <property type="entry name" value="TIR"/>
    <property type="match status" value="1"/>
</dbReference>
<dbReference type="RefSeq" id="XP_005719309.1">
    <property type="nucleotide sequence ID" value="XM_005719252.1"/>
</dbReference>
<dbReference type="GeneID" id="17327030"/>
<evidence type="ECO:0000259" key="2">
    <source>
        <dbReference type="PROSITE" id="PS50104"/>
    </source>
</evidence>
<name>R7QNN8_CHOCR</name>
<dbReference type="PROSITE" id="PS50104">
    <property type="entry name" value="TIR"/>
    <property type="match status" value="1"/>
</dbReference>
<feature type="compositionally biased region" description="Acidic residues" evidence="1">
    <location>
        <begin position="43"/>
        <end position="52"/>
    </location>
</feature>
<dbReference type="Gene3D" id="3.40.50.10140">
    <property type="entry name" value="Toll/interleukin-1 receptor homology (TIR) domain"/>
    <property type="match status" value="1"/>
</dbReference>
<dbReference type="InterPro" id="IPR035897">
    <property type="entry name" value="Toll_tir_struct_dom_sf"/>
</dbReference>
<protein>
    <submittedName>
        <fullName evidence="3">TIR domain-containing protein GTPase</fullName>
    </submittedName>
</protein>
<dbReference type="Pfam" id="PF08477">
    <property type="entry name" value="Roc"/>
    <property type="match status" value="1"/>
</dbReference>
<accession>R7QNN8</accession>
<dbReference type="GO" id="GO:0007165">
    <property type="term" value="P:signal transduction"/>
    <property type="evidence" value="ECO:0007669"/>
    <property type="project" value="InterPro"/>
</dbReference>
<dbReference type="PhylomeDB" id="R7QNN8"/>
<dbReference type="EMBL" id="HG002030">
    <property type="protein sequence ID" value="CDF39398.1"/>
    <property type="molecule type" value="Genomic_DNA"/>
</dbReference>
<feature type="region of interest" description="Disordered" evidence="1">
    <location>
        <begin position="1"/>
        <end position="54"/>
    </location>
</feature>
<dbReference type="Gene3D" id="3.40.50.300">
    <property type="entry name" value="P-loop containing nucleotide triphosphate hydrolases"/>
    <property type="match status" value="1"/>
</dbReference>
<feature type="compositionally biased region" description="Polar residues" evidence="1">
    <location>
        <begin position="15"/>
        <end position="39"/>
    </location>
</feature>
<gene>
    <name evidence="3" type="ORF">CHC_T00009069001</name>
</gene>
<organism evidence="3 4">
    <name type="scientific">Chondrus crispus</name>
    <name type="common">Carrageen Irish moss</name>
    <name type="synonym">Polymorpha crispa</name>
    <dbReference type="NCBI Taxonomy" id="2769"/>
    <lineage>
        <taxon>Eukaryota</taxon>
        <taxon>Rhodophyta</taxon>
        <taxon>Florideophyceae</taxon>
        <taxon>Rhodymeniophycidae</taxon>
        <taxon>Gigartinales</taxon>
        <taxon>Gigartinaceae</taxon>
        <taxon>Chondrus</taxon>
    </lineage>
</organism>
<dbReference type="OrthoDB" id="5962960at2759"/>